<dbReference type="Proteomes" id="UP000324222">
    <property type="component" value="Unassembled WGS sequence"/>
</dbReference>
<gene>
    <name evidence="1" type="ORF">E2C01_066895</name>
</gene>
<accession>A0A5B7HR34</accession>
<organism evidence="1 2">
    <name type="scientific">Portunus trituberculatus</name>
    <name type="common">Swimming crab</name>
    <name type="synonym">Neptunus trituberculatus</name>
    <dbReference type="NCBI Taxonomy" id="210409"/>
    <lineage>
        <taxon>Eukaryota</taxon>
        <taxon>Metazoa</taxon>
        <taxon>Ecdysozoa</taxon>
        <taxon>Arthropoda</taxon>
        <taxon>Crustacea</taxon>
        <taxon>Multicrustacea</taxon>
        <taxon>Malacostraca</taxon>
        <taxon>Eumalacostraca</taxon>
        <taxon>Eucarida</taxon>
        <taxon>Decapoda</taxon>
        <taxon>Pleocyemata</taxon>
        <taxon>Brachyura</taxon>
        <taxon>Eubrachyura</taxon>
        <taxon>Portunoidea</taxon>
        <taxon>Portunidae</taxon>
        <taxon>Portuninae</taxon>
        <taxon>Portunus</taxon>
    </lineage>
</organism>
<dbReference type="AlphaFoldDB" id="A0A5B7HR34"/>
<comment type="caution">
    <text evidence="1">The sequence shown here is derived from an EMBL/GenBank/DDBJ whole genome shotgun (WGS) entry which is preliminary data.</text>
</comment>
<evidence type="ECO:0000313" key="2">
    <source>
        <dbReference type="Proteomes" id="UP000324222"/>
    </source>
</evidence>
<evidence type="ECO:0000313" key="1">
    <source>
        <dbReference type="EMBL" id="MPC72583.1"/>
    </source>
</evidence>
<keyword evidence="2" id="KW-1185">Reference proteome</keyword>
<protein>
    <submittedName>
        <fullName evidence="1">Uncharacterized protein</fullName>
    </submittedName>
</protein>
<reference evidence="1 2" key="1">
    <citation type="submission" date="2019-05" db="EMBL/GenBank/DDBJ databases">
        <title>Another draft genome of Portunus trituberculatus and its Hox gene families provides insights of decapod evolution.</title>
        <authorList>
            <person name="Jeong J.-H."/>
            <person name="Song I."/>
            <person name="Kim S."/>
            <person name="Choi T."/>
            <person name="Kim D."/>
            <person name="Ryu S."/>
            <person name="Kim W."/>
        </authorList>
    </citation>
    <scope>NUCLEOTIDE SEQUENCE [LARGE SCALE GENOMIC DNA]</scope>
    <source>
        <tissue evidence="1">Muscle</tissue>
    </source>
</reference>
<dbReference type="EMBL" id="VSRR010035002">
    <property type="protein sequence ID" value="MPC72583.1"/>
    <property type="molecule type" value="Genomic_DNA"/>
</dbReference>
<name>A0A5B7HR34_PORTR</name>
<proteinExistence type="predicted"/>
<sequence>MATPILASESPSGEGTLNVDSKCLDTSFSFFFFINFCNICSFRSNFQSVEHHFSTKPHLFLTETQVSKATNKISILGDFMFTTNFGFPLPSLTILVN</sequence>